<keyword evidence="4" id="KW-0560">Oxidoreductase</keyword>
<dbReference type="InterPro" id="IPR001433">
    <property type="entry name" value="OxRdtase_FAD/NAD-bd"/>
</dbReference>
<dbReference type="CDD" id="cd00207">
    <property type="entry name" value="fer2"/>
    <property type="match status" value="1"/>
</dbReference>
<evidence type="ECO:0000256" key="3">
    <source>
        <dbReference type="ARBA" id="ARBA00022723"/>
    </source>
</evidence>
<comment type="caution">
    <text evidence="9">The sequence shown here is derived from an EMBL/GenBank/DDBJ whole genome shotgun (WGS) entry which is preliminary data.</text>
</comment>
<dbReference type="SUPFAM" id="SSF52343">
    <property type="entry name" value="Ferredoxin reductase-like, C-terminal NADP-linked domain"/>
    <property type="match status" value="1"/>
</dbReference>
<dbReference type="InterPro" id="IPR006058">
    <property type="entry name" value="2Fe2S_fd_BS"/>
</dbReference>
<dbReference type="PANTHER" id="PTHR47354">
    <property type="entry name" value="NADH OXIDOREDUCTASE HCR"/>
    <property type="match status" value="1"/>
</dbReference>
<proteinExistence type="predicted"/>
<evidence type="ECO:0000313" key="9">
    <source>
        <dbReference type="EMBL" id="MBM7061043.1"/>
    </source>
</evidence>
<keyword evidence="3" id="KW-0479">Metal-binding</keyword>
<dbReference type="InterPro" id="IPR036010">
    <property type="entry name" value="2Fe-2S_ferredoxin-like_sf"/>
</dbReference>
<dbReference type="Gene3D" id="3.40.50.80">
    <property type="entry name" value="Nucleotide-binding domain of ferredoxin-NADP reductase (FNR) module"/>
    <property type="match status" value="1"/>
</dbReference>
<dbReference type="Gene3D" id="2.40.30.10">
    <property type="entry name" value="Translation factors"/>
    <property type="match status" value="1"/>
</dbReference>
<protein>
    <submittedName>
        <fullName evidence="9">Oxidoreductase</fullName>
    </submittedName>
</protein>
<keyword evidence="2" id="KW-0001">2Fe-2S</keyword>
<dbReference type="PANTHER" id="PTHR47354:SF1">
    <property type="entry name" value="CARNITINE MONOOXYGENASE REDUCTASE SUBUNIT"/>
    <property type="match status" value="1"/>
</dbReference>
<dbReference type="InterPro" id="IPR017938">
    <property type="entry name" value="Riboflavin_synthase-like_b-brl"/>
</dbReference>
<evidence type="ECO:0000259" key="7">
    <source>
        <dbReference type="PROSITE" id="PS51085"/>
    </source>
</evidence>
<evidence type="ECO:0000313" key="10">
    <source>
        <dbReference type="Proteomes" id="UP000717995"/>
    </source>
</evidence>
<dbReference type="InterPro" id="IPR050415">
    <property type="entry name" value="MRET"/>
</dbReference>
<dbReference type="InterPro" id="IPR017927">
    <property type="entry name" value="FAD-bd_FR_type"/>
</dbReference>
<dbReference type="Pfam" id="PF00175">
    <property type="entry name" value="NAD_binding_1"/>
    <property type="match status" value="1"/>
</dbReference>
<dbReference type="EMBL" id="JAFEUP010000003">
    <property type="protein sequence ID" value="MBM7061043.1"/>
    <property type="molecule type" value="Genomic_DNA"/>
</dbReference>
<dbReference type="SUPFAM" id="SSF63380">
    <property type="entry name" value="Riboflavin synthase domain-like"/>
    <property type="match status" value="1"/>
</dbReference>
<evidence type="ECO:0000256" key="6">
    <source>
        <dbReference type="ARBA" id="ARBA00023014"/>
    </source>
</evidence>
<dbReference type="Pfam" id="PF00111">
    <property type="entry name" value="Fer2"/>
    <property type="match status" value="1"/>
</dbReference>
<gene>
    <name evidence="9" type="ORF">JQX08_10020</name>
</gene>
<dbReference type="InterPro" id="IPR012675">
    <property type="entry name" value="Beta-grasp_dom_sf"/>
</dbReference>
<dbReference type="PROSITE" id="PS00197">
    <property type="entry name" value="2FE2S_FER_1"/>
    <property type="match status" value="1"/>
</dbReference>
<dbReference type="PROSITE" id="PS51384">
    <property type="entry name" value="FAD_FR"/>
    <property type="match status" value="1"/>
</dbReference>
<dbReference type="InterPro" id="IPR039261">
    <property type="entry name" value="FNR_nucleotide-bd"/>
</dbReference>
<keyword evidence="6" id="KW-0411">Iron-sulfur</keyword>
<organism evidence="9 10">
    <name type="scientific">Zestomonas insulae</name>
    <dbReference type="NCBI Taxonomy" id="2809017"/>
    <lineage>
        <taxon>Bacteria</taxon>
        <taxon>Pseudomonadati</taxon>
        <taxon>Pseudomonadota</taxon>
        <taxon>Gammaproteobacteria</taxon>
        <taxon>Pseudomonadales</taxon>
        <taxon>Pseudomonadaceae</taxon>
        <taxon>Zestomonas</taxon>
    </lineage>
</organism>
<sequence>MSDLTLRISAINAEAKDILSFELVSIDGQNLPPFEPGAHLEVHLANGLKRHYSLSNDCEERDRYVIGVSLAPASRGGSRFLHGGLQVGDNIRTSLPRNHFPLIKNGERYDFIAGGIGITPILAMVRWCEANGKEWYLHYLARNRLRAAFYEELQQLSPTRVKYHFLDEHDGQPLDVEKTLMGIPQHSHIYCCGPGPLMERVKAGTDNRPAEHAHFEWFSAAPQVAADLTTGFTLIARRSGITVNVSPEQSILEALESNGLCVPFSCREGLCSSCETRVLAGIPEHRDFVLSESQKASNQTMLICVSRSKSEVLELDV</sequence>
<name>A0ABS2IFW3_9GAMM</name>
<evidence type="ECO:0000256" key="1">
    <source>
        <dbReference type="ARBA" id="ARBA00022630"/>
    </source>
</evidence>
<dbReference type="Proteomes" id="UP000717995">
    <property type="component" value="Unassembled WGS sequence"/>
</dbReference>
<dbReference type="CDD" id="cd06185">
    <property type="entry name" value="PDR_like"/>
    <property type="match status" value="1"/>
</dbReference>
<evidence type="ECO:0000256" key="2">
    <source>
        <dbReference type="ARBA" id="ARBA00022714"/>
    </source>
</evidence>
<dbReference type="Gene3D" id="3.10.20.30">
    <property type="match status" value="1"/>
</dbReference>
<evidence type="ECO:0000259" key="8">
    <source>
        <dbReference type="PROSITE" id="PS51384"/>
    </source>
</evidence>
<keyword evidence="5" id="KW-0408">Iron</keyword>
<dbReference type="RefSeq" id="WP_205348241.1">
    <property type="nucleotide sequence ID" value="NZ_JAFEUP010000003.1"/>
</dbReference>
<dbReference type="PRINTS" id="PR00409">
    <property type="entry name" value="PHDIOXRDTASE"/>
</dbReference>
<evidence type="ECO:0000256" key="5">
    <source>
        <dbReference type="ARBA" id="ARBA00023004"/>
    </source>
</evidence>
<dbReference type="SUPFAM" id="SSF54292">
    <property type="entry name" value="2Fe-2S ferredoxin-like"/>
    <property type="match status" value="1"/>
</dbReference>
<dbReference type="PROSITE" id="PS51085">
    <property type="entry name" value="2FE2S_FER_2"/>
    <property type="match status" value="1"/>
</dbReference>
<evidence type="ECO:0000256" key="4">
    <source>
        <dbReference type="ARBA" id="ARBA00023002"/>
    </source>
</evidence>
<reference evidence="9 10" key="1">
    <citation type="submission" date="2021-02" db="EMBL/GenBank/DDBJ databases">
        <authorList>
            <person name="Lee D.-H."/>
        </authorList>
    </citation>
    <scope>NUCLEOTIDE SEQUENCE [LARGE SCALE GENOMIC DNA]</scope>
    <source>
        <strain evidence="9 10">UL073</strain>
    </source>
</reference>
<feature type="domain" description="FAD-binding FR-type" evidence="8">
    <location>
        <begin position="1"/>
        <end position="103"/>
    </location>
</feature>
<keyword evidence="10" id="KW-1185">Reference proteome</keyword>
<accession>A0ABS2IFW3</accession>
<feature type="domain" description="2Fe-2S ferredoxin-type" evidence="7">
    <location>
        <begin position="230"/>
        <end position="317"/>
    </location>
</feature>
<dbReference type="InterPro" id="IPR001041">
    <property type="entry name" value="2Fe-2S_ferredoxin-type"/>
</dbReference>
<keyword evidence="1" id="KW-0285">Flavoprotein</keyword>